<dbReference type="RefSeq" id="WP_040093273.1">
    <property type="nucleotide sequence ID" value="NZ_CM020866.1"/>
</dbReference>
<name>A0A2P6FCG1_9MOLU</name>
<dbReference type="STRING" id="2138.SMSRO_v1c08980"/>
<dbReference type="EMBL" id="JTLV02000001">
    <property type="protein sequence ID" value="PQM31130.1"/>
    <property type="molecule type" value="Genomic_DNA"/>
</dbReference>
<sequence>MKNNQPTFQKLHIEKRIAKVADSFCEVCPTVEFDQSLPQYAIITSFNCIVICQKHFDFLRELVNQLAALGRST</sequence>
<protein>
    <submittedName>
        <fullName evidence="1">Uncharacterized protein</fullName>
    </submittedName>
</protein>
<dbReference type="Proteomes" id="UP000031565">
    <property type="component" value="Unassembled WGS sequence"/>
</dbReference>
<dbReference type="AlphaFoldDB" id="A0A2P6FCG1"/>
<evidence type="ECO:0000313" key="1">
    <source>
        <dbReference type="EMBL" id="PQM31130.1"/>
    </source>
</evidence>
<reference evidence="1 2" key="1">
    <citation type="journal article" date="2015" name="MBio">
        <title>Genome sequence of the Drosophila melanogaster male-killing Spiroplasma strain MSRO endosymbiont.</title>
        <authorList>
            <person name="Paredes J.C."/>
            <person name="Herren J.K."/>
            <person name="Schupfer F."/>
            <person name="Marin R."/>
            <person name="Claverol S."/>
            <person name="Kuo C.H."/>
            <person name="Lemaitre B."/>
            <person name="Beven L."/>
        </authorList>
    </citation>
    <scope>NUCLEOTIDE SEQUENCE [LARGE SCALE GENOMIC DNA]</scope>
    <source>
        <strain evidence="1 2">MSRO</strain>
    </source>
</reference>
<proteinExistence type="predicted"/>
<evidence type="ECO:0000313" key="2">
    <source>
        <dbReference type="Proteomes" id="UP000031565"/>
    </source>
</evidence>
<keyword evidence="2" id="KW-1185">Reference proteome</keyword>
<organism evidence="1 2">
    <name type="scientific">Spiroplasma poulsonii</name>
    <dbReference type="NCBI Taxonomy" id="2138"/>
    <lineage>
        <taxon>Bacteria</taxon>
        <taxon>Bacillati</taxon>
        <taxon>Mycoplasmatota</taxon>
        <taxon>Mollicutes</taxon>
        <taxon>Entomoplasmatales</taxon>
        <taxon>Spiroplasmataceae</taxon>
        <taxon>Spiroplasma</taxon>
    </lineage>
</organism>
<accession>A0A2P6FCG1</accession>
<comment type="caution">
    <text evidence="1">The sequence shown here is derived from an EMBL/GenBank/DDBJ whole genome shotgun (WGS) entry which is preliminary data.</text>
</comment>
<gene>
    <name evidence="1" type="ORF">SMSRO_SF009330</name>
</gene>